<keyword evidence="1" id="KW-1133">Transmembrane helix</keyword>
<dbReference type="RefSeq" id="WP_014778471.1">
    <property type="nucleotide sequence ID" value="NC_018012.1"/>
</dbReference>
<feature type="chain" id="PRO_5003682566" description="Oxygen tolerance" evidence="2">
    <location>
        <begin position="24"/>
        <end position="551"/>
    </location>
</feature>
<dbReference type="KEGG" id="tvi:Thivi_2061"/>
<evidence type="ECO:0008006" key="5">
    <source>
        <dbReference type="Google" id="ProtNLM"/>
    </source>
</evidence>
<dbReference type="OrthoDB" id="5293418at2"/>
<evidence type="ECO:0000256" key="1">
    <source>
        <dbReference type="SAM" id="Phobius"/>
    </source>
</evidence>
<gene>
    <name evidence="3" type="ordered locus">Thivi_2061</name>
</gene>
<proteinExistence type="predicted"/>
<feature type="signal peptide" evidence="2">
    <location>
        <begin position="1"/>
        <end position="23"/>
    </location>
</feature>
<evidence type="ECO:0000313" key="4">
    <source>
        <dbReference type="Proteomes" id="UP000006062"/>
    </source>
</evidence>
<dbReference type="HOGENOM" id="CLU_451219_0_0_6"/>
<reference evidence="3 4" key="1">
    <citation type="submission" date="2012-06" db="EMBL/GenBank/DDBJ databases">
        <title>Complete sequence of Thiocystis violascens DSM 198.</title>
        <authorList>
            <consortium name="US DOE Joint Genome Institute"/>
            <person name="Lucas S."/>
            <person name="Han J."/>
            <person name="Lapidus A."/>
            <person name="Cheng J.-F."/>
            <person name="Goodwin L."/>
            <person name="Pitluck S."/>
            <person name="Peters L."/>
            <person name="Ovchinnikova G."/>
            <person name="Teshima H."/>
            <person name="Detter J.C."/>
            <person name="Han C."/>
            <person name="Tapia R."/>
            <person name="Land M."/>
            <person name="Hauser L."/>
            <person name="Kyrpides N."/>
            <person name="Ivanova N."/>
            <person name="Pagani I."/>
            <person name="Vogl K."/>
            <person name="Liu Z."/>
            <person name="Frigaard N.-U."/>
            <person name="Bryant D."/>
            <person name="Woyke T."/>
        </authorList>
    </citation>
    <scope>NUCLEOTIDE SEQUENCE [LARGE SCALE GENOMIC DNA]</scope>
    <source>
        <strain evidence="4">ATCC 17096 / DSM 198 / 6111</strain>
    </source>
</reference>
<keyword evidence="1" id="KW-0472">Membrane</keyword>
<dbReference type="eggNOG" id="ENOG502Z9BR">
    <property type="taxonomic scope" value="Bacteria"/>
</dbReference>
<dbReference type="PANTHER" id="PTHR40940">
    <property type="entry name" value="PROTEIN BATD-RELATED"/>
    <property type="match status" value="1"/>
</dbReference>
<evidence type="ECO:0000313" key="3">
    <source>
        <dbReference type="EMBL" id="AFL74017.1"/>
    </source>
</evidence>
<evidence type="ECO:0000256" key="2">
    <source>
        <dbReference type="SAM" id="SignalP"/>
    </source>
</evidence>
<dbReference type="EMBL" id="CP003154">
    <property type="protein sequence ID" value="AFL74017.1"/>
    <property type="molecule type" value="Genomic_DNA"/>
</dbReference>
<dbReference type="InterPro" id="IPR025738">
    <property type="entry name" value="BatD"/>
</dbReference>
<keyword evidence="2" id="KW-0732">Signal</keyword>
<feature type="transmembrane region" description="Helical" evidence="1">
    <location>
        <begin position="359"/>
        <end position="379"/>
    </location>
</feature>
<dbReference type="STRING" id="765911.Thivi_2061"/>
<dbReference type="PANTHER" id="PTHR40940:SF1">
    <property type="entry name" value="PROTEIN BATD"/>
    <property type="match status" value="1"/>
</dbReference>
<keyword evidence="1" id="KW-0812">Transmembrane</keyword>
<organism evidence="3 4">
    <name type="scientific">Thiocystis violascens (strain ATCC 17096 / DSM 198 / 6111)</name>
    <name type="common">Chromatium violascens</name>
    <dbReference type="NCBI Taxonomy" id="765911"/>
    <lineage>
        <taxon>Bacteria</taxon>
        <taxon>Pseudomonadati</taxon>
        <taxon>Pseudomonadota</taxon>
        <taxon>Gammaproteobacteria</taxon>
        <taxon>Chromatiales</taxon>
        <taxon>Chromatiaceae</taxon>
        <taxon>Thiocystis</taxon>
    </lineage>
</organism>
<dbReference type="AlphaFoldDB" id="I3YAJ9"/>
<accession>I3YAJ9</accession>
<name>I3YAJ9_THIV6</name>
<dbReference type="Proteomes" id="UP000006062">
    <property type="component" value="Chromosome"/>
</dbReference>
<protein>
    <recommendedName>
        <fullName evidence="5">Oxygen tolerance</fullName>
    </recommendedName>
</protein>
<keyword evidence="4" id="KW-1185">Reference proteome</keyword>
<sequence length="551" mass="60853">MVIWKTARLATALLWLCIGGVEAQPYYGQPQAQYGQTPPQATQWGFRPIPPTNAQGVPPSDQFAPNPGQRPYPMPGYQPSWPPGYPQGYMPPAQTAPPRLEWSLDENQPYLQQPVILRLDLISRGNLSTANLELPGSNDVLIKQVGEPTTSSRTTGGQREIVNAFVLSVIPLRSGNLDLPPLKITGTQAGGGMAQRFESVTARPIGLRVRPPLSSVQPWLPLRSLTLKSSIDREGTLEPGQPVTLMLEIAAVGATEAQLPSLESQLTGPGFRLYREQTLTESGLSPEGRDLFARRTEYYTLVPQTGGRLNLPEMSIAWWNVDRDVREVARLPIKTLNVRGGGPLGLSASALSGPGLGVFWLPLAGLLLLLGGYWGGVYYRERVRQPGLALKIALSRRLRTALSSAWRQLRRALTRLSPQPILARARASWSRRLPPSRHFRACLHRANRATTPGEWRERFEREARARLCVQGDLTPSALAQGILALRPGADRETLARLIAELDAALYGRRTLDFPRWKRELMRQAGRGVGFRNRTNNRGKVRWAALPALNPG</sequence>